<comment type="caution">
    <text evidence="2">The sequence shown here is derived from an EMBL/GenBank/DDBJ whole genome shotgun (WGS) entry which is preliminary data.</text>
</comment>
<dbReference type="AlphaFoldDB" id="A0A1A0HAH2"/>
<reference evidence="2 3" key="1">
    <citation type="submission" date="2016-05" db="EMBL/GenBank/DDBJ databases">
        <title>Comparative genomics of biotechnologically important yeasts.</title>
        <authorList>
            <consortium name="DOE Joint Genome Institute"/>
            <person name="Riley R."/>
            <person name="Haridas S."/>
            <person name="Wolfe K.H."/>
            <person name="Lopes M.R."/>
            <person name="Hittinger C.T."/>
            <person name="Goker M."/>
            <person name="Salamov A."/>
            <person name="Wisecaver J."/>
            <person name="Long T.M."/>
            <person name="Aerts A.L."/>
            <person name="Barry K."/>
            <person name="Choi C."/>
            <person name="Clum A."/>
            <person name="Coughlan A.Y."/>
            <person name="Deshpande S."/>
            <person name="Douglass A.P."/>
            <person name="Hanson S.J."/>
            <person name="Klenk H.-P."/>
            <person name="LaButti K."/>
            <person name="Lapidus A."/>
            <person name="Lindquist E."/>
            <person name="Lipzen A."/>
            <person name="Meier-kolthoff J.P."/>
            <person name="Ohm R.A."/>
            <person name="Otillar R.P."/>
            <person name="Pangilinan J."/>
            <person name="Peng Y."/>
            <person name="Rokas A."/>
            <person name="Rosa C.A."/>
            <person name="Scheuner C."/>
            <person name="Sibirny A.A."/>
            <person name="Slot J.C."/>
            <person name="Stielow J.B."/>
            <person name="Sun H."/>
            <person name="Kurtzman C.P."/>
            <person name="Blackwell M."/>
            <person name="Grigoriev I.V."/>
            <person name="Jeffries T.W."/>
        </authorList>
    </citation>
    <scope>NUCLEOTIDE SEQUENCE [LARGE SCALE GENOMIC DNA]</scope>
    <source>
        <strain evidence="2 3">NRRL YB-4993</strain>
    </source>
</reference>
<protein>
    <submittedName>
        <fullName evidence="2">Uncharacterized protein</fullName>
    </submittedName>
</protein>
<feature type="compositionally biased region" description="Pro residues" evidence="1">
    <location>
        <begin position="287"/>
        <end position="296"/>
    </location>
</feature>
<dbReference type="RefSeq" id="XP_018711639.1">
    <property type="nucleotide sequence ID" value="XM_018854722.1"/>
</dbReference>
<feature type="region of interest" description="Disordered" evidence="1">
    <location>
        <begin position="214"/>
        <end position="244"/>
    </location>
</feature>
<gene>
    <name evidence="2" type="ORF">METBIDRAFT_175701</name>
</gene>
<organism evidence="2 3">
    <name type="scientific">Metschnikowia bicuspidata var. bicuspidata NRRL YB-4993</name>
    <dbReference type="NCBI Taxonomy" id="869754"/>
    <lineage>
        <taxon>Eukaryota</taxon>
        <taxon>Fungi</taxon>
        <taxon>Dikarya</taxon>
        <taxon>Ascomycota</taxon>
        <taxon>Saccharomycotina</taxon>
        <taxon>Pichiomycetes</taxon>
        <taxon>Metschnikowiaceae</taxon>
        <taxon>Metschnikowia</taxon>
    </lineage>
</organism>
<accession>A0A1A0HAH2</accession>
<dbReference type="GeneID" id="30027698"/>
<feature type="region of interest" description="Disordered" evidence="1">
    <location>
        <begin position="75"/>
        <end position="104"/>
    </location>
</feature>
<feature type="compositionally biased region" description="Low complexity" evidence="1">
    <location>
        <begin position="16"/>
        <end position="29"/>
    </location>
</feature>
<sequence>MSTQNTTPTPSPNPLKPTRAATPSTPPAAKTRKRLLVEFSTPDPSQDVPFSPGLKRSSAGLLRSLRRRLNDAASPYSAASLLKTPGNPDSDSDGRDTPRQAKLMKTPQYFSPGRRLFAEDHSPNKKELGEISSQLKSRLSLAFGSLQQKEKAGSGISPVKLDFANGPYASSHDSPTRMADAFLPPARPAAAALNRTNINLQTLQASPRIGTADLASQRSHVPGDDTQPRHPVSMPSPDEESSAHNALMVALSRAKERRKSQNSEFRRPSFGLGLADQRRALHHMPHAPGPLPPKLPPISVISPPRSDGASEQEAVYSLMSLSSPQANKQDLHALQAAAQMQAHSRAEGSEGLSRSSSVAVSAPPSLAVRNYDDDETDVEDGDGSDSDMTS</sequence>
<feature type="region of interest" description="Disordered" evidence="1">
    <location>
        <begin position="283"/>
        <end position="312"/>
    </location>
</feature>
<dbReference type="OrthoDB" id="4019224at2759"/>
<dbReference type="Proteomes" id="UP000092555">
    <property type="component" value="Unassembled WGS sequence"/>
</dbReference>
<feature type="region of interest" description="Disordered" evidence="1">
    <location>
        <begin position="327"/>
        <end position="390"/>
    </location>
</feature>
<proteinExistence type="predicted"/>
<evidence type="ECO:0000313" key="3">
    <source>
        <dbReference type="Proteomes" id="UP000092555"/>
    </source>
</evidence>
<keyword evidence="3" id="KW-1185">Reference proteome</keyword>
<feature type="compositionally biased region" description="Acidic residues" evidence="1">
    <location>
        <begin position="372"/>
        <end position="390"/>
    </location>
</feature>
<evidence type="ECO:0000256" key="1">
    <source>
        <dbReference type="SAM" id="MobiDB-lite"/>
    </source>
</evidence>
<dbReference type="EMBL" id="LXTC01000003">
    <property type="protein sequence ID" value="OBA21129.1"/>
    <property type="molecule type" value="Genomic_DNA"/>
</dbReference>
<feature type="region of interest" description="Disordered" evidence="1">
    <location>
        <begin position="1"/>
        <end position="56"/>
    </location>
</feature>
<evidence type="ECO:0000313" key="2">
    <source>
        <dbReference type="EMBL" id="OBA21129.1"/>
    </source>
</evidence>
<feature type="compositionally biased region" description="Low complexity" evidence="1">
    <location>
        <begin position="332"/>
        <end position="367"/>
    </location>
</feature>
<name>A0A1A0HAH2_9ASCO</name>